<organism evidence="3 4">
    <name type="scientific">Stenotrophomonas rhizophila</name>
    <dbReference type="NCBI Taxonomy" id="216778"/>
    <lineage>
        <taxon>Bacteria</taxon>
        <taxon>Pseudomonadati</taxon>
        <taxon>Pseudomonadota</taxon>
        <taxon>Gammaproteobacteria</taxon>
        <taxon>Lysobacterales</taxon>
        <taxon>Lysobacteraceae</taxon>
        <taxon>Stenotrophomonas</taxon>
    </lineage>
</organism>
<protein>
    <recommendedName>
        <fullName evidence="6">Lipoprotein</fullName>
    </recommendedName>
</protein>
<keyword evidence="1" id="KW-0732">Signal</keyword>
<dbReference type="Proteomes" id="UP000449004">
    <property type="component" value="Unassembled WGS sequence"/>
</dbReference>
<dbReference type="AlphaFoldDB" id="A0A498C9A3"/>
<dbReference type="PROSITE" id="PS51257">
    <property type="entry name" value="PROKAR_LIPOPROTEIN"/>
    <property type="match status" value="1"/>
</dbReference>
<dbReference type="Proteomes" id="UP000274786">
    <property type="component" value="Unassembled WGS sequence"/>
</dbReference>
<comment type="caution">
    <text evidence="3">The sequence shown here is derived from an EMBL/GenBank/DDBJ whole genome shotgun (WGS) entry which is preliminary data.</text>
</comment>
<feature type="signal peptide" evidence="1">
    <location>
        <begin position="1"/>
        <end position="20"/>
    </location>
</feature>
<dbReference type="RefSeq" id="WP_121042370.1">
    <property type="nucleotide sequence ID" value="NZ_RCDC01000006.1"/>
</dbReference>
<gene>
    <name evidence="3" type="ORF">BCL79_2950</name>
    <name evidence="2" type="ORF">F9K92_11625</name>
</gene>
<name>A0A498C9A3_9GAMM</name>
<dbReference type="EMBL" id="WELC01000014">
    <property type="protein sequence ID" value="KAB7629861.1"/>
    <property type="molecule type" value="Genomic_DNA"/>
</dbReference>
<evidence type="ECO:0000313" key="5">
    <source>
        <dbReference type="Proteomes" id="UP000449004"/>
    </source>
</evidence>
<evidence type="ECO:0000313" key="2">
    <source>
        <dbReference type="EMBL" id="KAB7629861.1"/>
    </source>
</evidence>
<reference evidence="2 5" key="2">
    <citation type="submission" date="2019-10" db="EMBL/GenBank/DDBJ databases">
        <title>Halotolerant bacteria associated to Saharan-endemic halophytes Stipa tenacissima L. and Atriplex halimus L mitigate salt stress and promote growth of tomato plants.</title>
        <authorList>
            <person name="Dif G."/>
        </authorList>
    </citation>
    <scope>NUCLEOTIDE SEQUENCE [LARGE SCALE GENOMIC DNA]</scope>
    <source>
        <strain evidence="2 5">IS26</strain>
    </source>
</reference>
<evidence type="ECO:0000313" key="3">
    <source>
        <dbReference type="EMBL" id="RLK51807.1"/>
    </source>
</evidence>
<accession>A0A498C9A3</accession>
<reference evidence="3 4" key="1">
    <citation type="submission" date="2018-10" db="EMBL/GenBank/DDBJ databases">
        <title>Comparative analysis of microorganisms from saline springs in Andes Mountain Range, Colombia.</title>
        <authorList>
            <person name="Rubin E."/>
        </authorList>
    </citation>
    <scope>NUCLEOTIDE SEQUENCE [LARGE SCALE GENOMIC DNA]</scope>
    <source>
        <strain evidence="3 4">USBA GBX 843</strain>
    </source>
</reference>
<dbReference type="EMBL" id="RCDC01000006">
    <property type="protein sequence ID" value="RLK51807.1"/>
    <property type="molecule type" value="Genomic_DNA"/>
</dbReference>
<evidence type="ECO:0000313" key="4">
    <source>
        <dbReference type="Proteomes" id="UP000274786"/>
    </source>
</evidence>
<proteinExistence type="predicted"/>
<sequence length="143" mass="15705">MRLLPSLFSSLLLLSPLLLTGCGNDNSAGVFSSDPMLGCYATHARKPAEFRIEQQQGQYYVSFNRDEQWQRDATPLQESSRAEIAQFFRDEADQINKALVRPGGGFGIFKFNPGATLKGKAKDSDYMALVLIGAGPVFPVKCP</sequence>
<evidence type="ECO:0000256" key="1">
    <source>
        <dbReference type="SAM" id="SignalP"/>
    </source>
</evidence>
<feature type="chain" id="PRO_5036356113" description="Lipoprotein" evidence="1">
    <location>
        <begin position="21"/>
        <end position="143"/>
    </location>
</feature>
<dbReference type="OrthoDB" id="6045524at2"/>
<evidence type="ECO:0008006" key="6">
    <source>
        <dbReference type="Google" id="ProtNLM"/>
    </source>
</evidence>